<comment type="caution">
    <text evidence="1">The sequence shown here is derived from an EMBL/GenBank/DDBJ whole genome shotgun (WGS) entry which is preliminary data.</text>
</comment>
<protein>
    <recommendedName>
        <fullName evidence="4">PemK-like protein</fullName>
    </recommendedName>
</protein>
<reference evidence="2" key="3">
    <citation type="submission" date="2021-06" db="EMBL/GenBank/DDBJ databases">
        <title>Genomic Description and Analysis of Intracellular Bacteria, Candidatus Berkiella cookevillensis and Candidatus Berkiella aquae.</title>
        <authorList>
            <person name="Kidane D.T."/>
            <person name="Mehari Y.T."/>
            <person name="Rice F.C."/>
            <person name="Arivett B.A."/>
            <person name="Farone A.L."/>
            <person name="Berk S.G."/>
            <person name="Farone M.B."/>
        </authorList>
    </citation>
    <scope>NUCLEOTIDE SEQUENCE</scope>
    <source>
        <strain evidence="2">HT99</strain>
    </source>
</reference>
<name>A0A0Q9Z088_9GAMM</name>
<dbReference type="RefSeq" id="WP_075065695.1">
    <property type="nucleotide sequence ID" value="NZ_LKAJ02000001.1"/>
</dbReference>
<keyword evidence="3" id="KW-1185">Reference proteome</keyword>
<dbReference type="AlphaFoldDB" id="A0A0Q9Z088"/>
<proteinExistence type="predicted"/>
<evidence type="ECO:0000313" key="3">
    <source>
        <dbReference type="Proteomes" id="UP000051497"/>
    </source>
</evidence>
<evidence type="ECO:0000313" key="2">
    <source>
        <dbReference type="EMBL" id="MCS5710434.1"/>
    </source>
</evidence>
<sequence length="141" mass="15999">MRPGQVLIDDQFVTSDGSVLKKYCVVLAQISTNKYILVKTTSRERRYSNAPKCQLHPNFHCYHIPNGSEPTCFSKATWIQLDEFYETEISSVIQKGIEKIIRKTDVISKANLKALLICATHSQDITPEQERILNTTISALI</sequence>
<accession>A0A0Q9Z088</accession>
<organism evidence="1">
    <name type="scientific">Candidatus Berkiella aquae</name>
    <dbReference type="NCBI Taxonomy" id="295108"/>
    <lineage>
        <taxon>Bacteria</taxon>
        <taxon>Pseudomonadati</taxon>
        <taxon>Pseudomonadota</taxon>
        <taxon>Gammaproteobacteria</taxon>
        <taxon>Candidatus Berkiellales</taxon>
        <taxon>Candidatus Berkiellaceae</taxon>
        <taxon>Candidatus Berkiella</taxon>
    </lineage>
</organism>
<reference evidence="1" key="1">
    <citation type="submission" date="2015-09" db="EMBL/GenBank/DDBJ databases">
        <title>Draft Genome Sequences of Two Novel Amoeba-resistant Intranuclear Bacteria, Candidatus Berkiella cookevillensis and Candidatus Berkiella aquae.</title>
        <authorList>
            <person name="Mehari Y.T."/>
            <person name="Arivett B.A."/>
            <person name="Farone A.L."/>
            <person name="Gunderson J.H."/>
            <person name="Farone M.B."/>
        </authorList>
    </citation>
    <scope>NUCLEOTIDE SEQUENCE [LARGE SCALE GENOMIC DNA]</scope>
    <source>
        <strain evidence="1">HT99</strain>
    </source>
</reference>
<evidence type="ECO:0008006" key="4">
    <source>
        <dbReference type="Google" id="ProtNLM"/>
    </source>
</evidence>
<reference evidence="2" key="2">
    <citation type="journal article" date="2016" name="Genome Announc.">
        <title>Draft Genome Sequences of Two Novel Amoeba-Resistant Intranuclear Bacteria, 'Candidatus Berkiella cookevillensis' and 'Candidatus Berkiella aquae'.</title>
        <authorList>
            <person name="Mehari Y.T."/>
            <person name="Arivett B.A."/>
            <person name="Farone A.L."/>
            <person name="Gunderson J.H."/>
            <person name="Farone M.B."/>
        </authorList>
    </citation>
    <scope>NUCLEOTIDE SEQUENCE</scope>
    <source>
        <strain evidence="2">HT99</strain>
    </source>
</reference>
<dbReference type="OrthoDB" id="6873607at2"/>
<evidence type="ECO:0000313" key="1">
    <source>
        <dbReference type="EMBL" id="KRG21875.1"/>
    </source>
</evidence>
<dbReference type="STRING" id="295108.HT99x_01069"/>
<dbReference type="Proteomes" id="UP000051497">
    <property type="component" value="Unassembled WGS sequence"/>
</dbReference>
<dbReference type="EMBL" id="LKAJ02000001">
    <property type="protein sequence ID" value="MCS5710434.1"/>
    <property type="molecule type" value="Genomic_DNA"/>
</dbReference>
<dbReference type="EMBL" id="LKAJ01000003">
    <property type="protein sequence ID" value="KRG21875.1"/>
    <property type="molecule type" value="Genomic_DNA"/>
</dbReference>
<gene>
    <name evidence="2" type="ORF">HT99x_003250</name>
    <name evidence="1" type="ORF">HT99x_01069</name>
</gene>